<name>A0A9P7GQ84_9AGAR</name>
<sequence length="79" mass="8924">MLRRQVATPGAAELAEKIEKDIEHYKNSTTTPGLREQLDVQLAALHSDASPEFEIVMFPGLFSVASKQDFNQNWIDLKH</sequence>
<reference evidence="1" key="1">
    <citation type="submission" date="2021-02" db="EMBL/GenBank/DDBJ databases">
        <authorList>
            <person name="Nieuwenhuis M."/>
            <person name="Van De Peppel L.J.J."/>
        </authorList>
    </citation>
    <scope>NUCLEOTIDE SEQUENCE</scope>
    <source>
        <strain evidence="1">D49</strain>
    </source>
</reference>
<proteinExistence type="predicted"/>
<organism evidence="1 2">
    <name type="scientific">Sphagnurus paluster</name>
    <dbReference type="NCBI Taxonomy" id="117069"/>
    <lineage>
        <taxon>Eukaryota</taxon>
        <taxon>Fungi</taxon>
        <taxon>Dikarya</taxon>
        <taxon>Basidiomycota</taxon>
        <taxon>Agaricomycotina</taxon>
        <taxon>Agaricomycetes</taxon>
        <taxon>Agaricomycetidae</taxon>
        <taxon>Agaricales</taxon>
        <taxon>Tricholomatineae</taxon>
        <taxon>Lyophyllaceae</taxon>
        <taxon>Sphagnurus</taxon>
    </lineage>
</organism>
<gene>
    <name evidence="1" type="ORF">H0H81_000531</name>
</gene>
<protein>
    <submittedName>
        <fullName evidence="1">Uncharacterized protein</fullName>
    </submittedName>
</protein>
<keyword evidence="2" id="KW-1185">Reference proteome</keyword>
<dbReference type="Proteomes" id="UP000717328">
    <property type="component" value="Unassembled WGS sequence"/>
</dbReference>
<accession>A0A9P7GQ84</accession>
<comment type="caution">
    <text evidence="1">The sequence shown here is derived from an EMBL/GenBank/DDBJ whole genome shotgun (WGS) entry which is preliminary data.</text>
</comment>
<evidence type="ECO:0000313" key="1">
    <source>
        <dbReference type="EMBL" id="KAG5653420.1"/>
    </source>
</evidence>
<dbReference type="AlphaFoldDB" id="A0A9P7GQ84"/>
<dbReference type="EMBL" id="JABCKI010000054">
    <property type="protein sequence ID" value="KAG5653420.1"/>
    <property type="molecule type" value="Genomic_DNA"/>
</dbReference>
<reference evidence="1" key="2">
    <citation type="submission" date="2021-10" db="EMBL/GenBank/DDBJ databases">
        <title>Phylogenomics reveals ancestral predisposition of the termite-cultivated fungus Termitomyces towards a domesticated lifestyle.</title>
        <authorList>
            <person name="Auxier B."/>
            <person name="Grum-Grzhimaylo A."/>
            <person name="Cardenas M.E."/>
            <person name="Lodge J.D."/>
            <person name="Laessoe T."/>
            <person name="Pedersen O."/>
            <person name="Smith M.E."/>
            <person name="Kuyper T.W."/>
            <person name="Franco-Molano E.A."/>
            <person name="Baroni T.J."/>
            <person name="Aanen D.K."/>
        </authorList>
    </citation>
    <scope>NUCLEOTIDE SEQUENCE</scope>
    <source>
        <strain evidence="1">D49</strain>
    </source>
</reference>
<evidence type="ECO:0000313" key="2">
    <source>
        <dbReference type="Proteomes" id="UP000717328"/>
    </source>
</evidence>